<feature type="domain" description="HTH araC/xylS-type" evidence="5">
    <location>
        <begin position="443"/>
        <end position="541"/>
    </location>
</feature>
<dbReference type="InterPro" id="IPR018062">
    <property type="entry name" value="HTH_AraC-typ_CS"/>
</dbReference>
<dbReference type="Proteomes" id="UP000476064">
    <property type="component" value="Chromosome"/>
</dbReference>
<proteinExistence type="predicted"/>
<dbReference type="InterPro" id="IPR009057">
    <property type="entry name" value="Homeodomain-like_sf"/>
</dbReference>
<reference evidence="7 8" key="1">
    <citation type="submission" date="2020-01" db="EMBL/GenBank/DDBJ databases">
        <title>Paenibacillus sp. nov., isolated from tomato rhizosphere.</title>
        <authorList>
            <person name="Weon H.-Y."/>
            <person name="Lee S.A."/>
        </authorList>
    </citation>
    <scope>NUCLEOTIDE SEQUENCE [LARGE SCALE GENOMIC DNA]</scope>
    <source>
        <strain evidence="7 8">12200R-189</strain>
    </source>
</reference>
<dbReference type="GO" id="GO:0000160">
    <property type="term" value="P:phosphorelay signal transduction system"/>
    <property type="evidence" value="ECO:0007669"/>
    <property type="project" value="InterPro"/>
</dbReference>
<dbReference type="SUPFAM" id="SSF46689">
    <property type="entry name" value="Homeodomain-like"/>
    <property type="match status" value="2"/>
</dbReference>
<evidence type="ECO:0000313" key="8">
    <source>
        <dbReference type="Proteomes" id="UP000476064"/>
    </source>
</evidence>
<dbReference type="RefSeq" id="WP_162355517.1">
    <property type="nucleotide sequence ID" value="NZ_CP048209.1"/>
</dbReference>
<dbReference type="GO" id="GO:0043565">
    <property type="term" value="F:sequence-specific DNA binding"/>
    <property type="evidence" value="ECO:0007669"/>
    <property type="project" value="InterPro"/>
</dbReference>
<evidence type="ECO:0000313" key="7">
    <source>
        <dbReference type="EMBL" id="QHT59451.1"/>
    </source>
</evidence>
<keyword evidence="3" id="KW-0804">Transcription</keyword>
<dbReference type="PROSITE" id="PS01124">
    <property type="entry name" value="HTH_ARAC_FAMILY_2"/>
    <property type="match status" value="1"/>
</dbReference>
<evidence type="ECO:0000256" key="2">
    <source>
        <dbReference type="ARBA" id="ARBA00023125"/>
    </source>
</evidence>
<evidence type="ECO:0000256" key="3">
    <source>
        <dbReference type="ARBA" id="ARBA00023163"/>
    </source>
</evidence>
<feature type="domain" description="Response regulatory" evidence="6">
    <location>
        <begin position="3"/>
        <end position="120"/>
    </location>
</feature>
<dbReference type="InterPro" id="IPR018060">
    <property type="entry name" value="HTH_AraC"/>
</dbReference>
<evidence type="ECO:0000259" key="5">
    <source>
        <dbReference type="PROSITE" id="PS01124"/>
    </source>
</evidence>
<protein>
    <submittedName>
        <fullName evidence="7">Helix-turn-helix domain-containing protein</fullName>
    </submittedName>
</protein>
<dbReference type="PROSITE" id="PS00041">
    <property type="entry name" value="HTH_ARAC_FAMILY_1"/>
    <property type="match status" value="1"/>
</dbReference>
<evidence type="ECO:0000259" key="6">
    <source>
        <dbReference type="PROSITE" id="PS50110"/>
    </source>
</evidence>
<dbReference type="GO" id="GO:0003700">
    <property type="term" value="F:DNA-binding transcription factor activity"/>
    <property type="evidence" value="ECO:0007669"/>
    <property type="project" value="InterPro"/>
</dbReference>
<keyword evidence="4" id="KW-0597">Phosphoprotein</keyword>
<dbReference type="Gene3D" id="3.40.50.2300">
    <property type="match status" value="1"/>
</dbReference>
<keyword evidence="1" id="KW-0805">Transcription regulation</keyword>
<dbReference type="Pfam" id="PF12833">
    <property type="entry name" value="HTH_18"/>
    <property type="match status" value="1"/>
</dbReference>
<dbReference type="EMBL" id="CP048209">
    <property type="protein sequence ID" value="QHT59451.1"/>
    <property type="molecule type" value="Genomic_DNA"/>
</dbReference>
<dbReference type="PANTHER" id="PTHR43280:SF2">
    <property type="entry name" value="HTH-TYPE TRANSCRIPTIONAL REGULATOR EXSA"/>
    <property type="match status" value="1"/>
</dbReference>
<evidence type="ECO:0000256" key="1">
    <source>
        <dbReference type="ARBA" id="ARBA00023015"/>
    </source>
</evidence>
<evidence type="ECO:0000256" key="4">
    <source>
        <dbReference type="PROSITE-ProRule" id="PRU00169"/>
    </source>
</evidence>
<dbReference type="KEGG" id="plyc:GXP70_05335"/>
<name>A0A6C0FVF6_9BACL</name>
<dbReference type="SMART" id="SM00342">
    <property type="entry name" value="HTH_ARAC"/>
    <property type="match status" value="1"/>
</dbReference>
<accession>A0A6C0FVF6</accession>
<dbReference type="PROSITE" id="PS50110">
    <property type="entry name" value="RESPONSE_REGULATORY"/>
    <property type="match status" value="1"/>
</dbReference>
<feature type="modified residue" description="4-aspartylphosphate" evidence="4">
    <location>
        <position position="55"/>
    </location>
</feature>
<dbReference type="AlphaFoldDB" id="A0A6C0FVF6"/>
<dbReference type="CDD" id="cd17536">
    <property type="entry name" value="REC_YesN-like"/>
    <property type="match status" value="1"/>
</dbReference>
<dbReference type="Pfam" id="PF00072">
    <property type="entry name" value="Response_reg"/>
    <property type="match status" value="1"/>
</dbReference>
<dbReference type="InterPro" id="IPR020449">
    <property type="entry name" value="Tscrpt_reg_AraC-type_HTH"/>
</dbReference>
<dbReference type="SUPFAM" id="SSF52172">
    <property type="entry name" value="CheY-like"/>
    <property type="match status" value="1"/>
</dbReference>
<dbReference type="Gene3D" id="1.10.10.60">
    <property type="entry name" value="Homeodomain-like"/>
    <property type="match status" value="2"/>
</dbReference>
<dbReference type="SMART" id="SM00448">
    <property type="entry name" value="REC"/>
    <property type="match status" value="1"/>
</dbReference>
<dbReference type="PRINTS" id="PR00032">
    <property type="entry name" value="HTHARAC"/>
</dbReference>
<sequence>MVNMLIVDDEKFAAEGILHGQDWGALGIASVRIAGSAAEARAMLRDGRIDILVCDIEMPDEDGLSLVRWVKEHSAHTEAVFLTCHSEFAYAKEAFQLKSFDYLLKPADSDELAGVVAQMVAAIQEREEQSRVTKLYGEYRELWSRQQPMLAERFWQDLLSRRMLSFGDFLERALKDAQVGLLPGERVLPILISVEAWKRQLSERELDMMQYAVKKAAEELLLAGRRGHVVTDKGGVPFVMAYAAETEPEALGADAWTAAGSRFIAACGDYFYCEASCYVGYWADIHDAPECCDRLRDMERSNLTSTHAVHVFEPPAVARGTQSITGANTAEAPETARLSELPGYMLGGMREKAVSYVHQACVALESAPVLQPKQLDMYYHDLLQAIYHFLGLKGLSIHQIPNAQAWISMPIRSLAQYKHWAVNLVSAAMDAVREENESGGFVQQALAFMKAHVEEDISREDVAAHVSLNPAYLSRLFKKETGKSLIDYLIEIKMNRAKQLLDTTGMTVSMIAQQVGYANFSHFTKTFRKHYGVNPQEHRSGRVQ</sequence>
<keyword evidence="2" id="KW-0238">DNA-binding</keyword>
<dbReference type="InterPro" id="IPR001789">
    <property type="entry name" value="Sig_transdc_resp-reg_receiver"/>
</dbReference>
<dbReference type="PANTHER" id="PTHR43280">
    <property type="entry name" value="ARAC-FAMILY TRANSCRIPTIONAL REGULATOR"/>
    <property type="match status" value="1"/>
</dbReference>
<organism evidence="7 8">
    <name type="scientific">Paenibacillus lycopersici</name>
    <dbReference type="NCBI Taxonomy" id="2704462"/>
    <lineage>
        <taxon>Bacteria</taxon>
        <taxon>Bacillati</taxon>
        <taxon>Bacillota</taxon>
        <taxon>Bacilli</taxon>
        <taxon>Bacillales</taxon>
        <taxon>Paenibacillaceae</taxon>
        <taxon>Paenibacillus</taxon>
    </lineage>
</organism>
<gene>
    <name evidence="7" type="ORF">GXP70_05335</name>
</gene>
<dbReference type="InterPro" id="IPR011006">
    <property type="entry name" value="CheY-like_superfamily"/>
</dbReference>
<keyword evidence="8" id="KW-1185">Reference proteome</keyword>